<protein>
    <submittedName>
        <fullName evidence="2">Uncharacterized protein</fullName>
    </submittedName>
</protein>
<feature type="region of interest" description="Disordered" evidence="1">
    <location>
        <begin position="1"/>
        <end position="56"/>
    </location>
</feature>
<evidence type="ECO:0000313" key="2">
    <source>
        <dbReference type="EMBL" id="KAE7996772.1"/>
    </source>
</evidence>
<dbReference type="Proteomes" id="UP000327013">
    <property type="component" value="Chromosome 1"/>
</dbReference>
<evidence type="ECO:0000313" key="3">
    <source>
        <dbReference type="Proteomes" id="UP000327013"/>
    </source>
</evidence>
<feature type="compositionally biased region" description="Acidic residues" evidence="1">
    <location>
        <begin position="1"/>
        <end position="17"/>
    </location>
</feature>
<dbReference type="AlphaFoldDB" id="A0A5N6QBS9"/>
<evidence type="ECO:0000256" key="1">
    <source>
        <dbReference type="SAM" id="MobiDB-lite"/>
    </source>
</evidence>
<reference evidence="2 3" key="1">
    <citation type="submission" date="2019-06" db="EMBL/GenBank/DDBJ databases">
        <title>A chromosomal-level reference genome of Carpinus fangiana (Coryloideae, Betulaceae).</title>
        <authorList>
            <person name="Yang X."/>
            <person name="Wang Z."/>
            <person name="Zhang L."/>
            <person name="Hao G."/>
            <person name="Liu J."/>
            <person name="Yang Y."/>
        </authorList>
    </citation>
    <scope>NUCLEOTIDE SEQUENCE [LARGE SCALE GENOMIC DNA]</scope>
    <source>
        <strain evidence="2">Cfa_2016G</strain>
        <tissue evidence="2">Leaf</tissue>
    </source>
</reference>
<sequence length="123" mass="12491">MAGEETEIGDETGDDPFVDGLGVGETNVAGGLAGDLVGESDGDLAGGETDGDLVGRVDTGGETVGADIGGEVVGEFGVGVRVVAGEMTGEEFGEVGREVDGEKIITSRSPLTKRLKWHVDNLR</sequence>
<organism evidence="2 3">
    <name type="scientific">Carpinus fangiana</name>
    <dbReference type="NCBI Taxonomy" id="176857"/>
    <lineage>
        <taxon>Eukaryota</taxon>
        <taxon>Viridiplantae</taxon>
        <taxon>Streptophyta</taxon>
        <taxon>Embryophyta</taxon>
        <taxon>Tracheophyta</taxon>
        <taxon>Spermatophyta</taxon>
        <taxon>Magnoliopsida</taxon>
        <taxon>eudicotyledons</taxon>
        <taxon>Gunneridae</taxon>
        <taxon>Pentapetalae</taxon>
        <taxon>rosids</taxon>
        <taxon>fabids</taxon>
        <taxon>Fagales</taxon>
        <taxon>Betulaceae</taxon>
        <taxon>Carpinus</taxon>
    </lineage>
</organism>
<name>A0A5N6QBS9_9ROSI</name>
<accession>A0A5N6QBS9</accession>
<keyword evidence="3" id="KW-1185">Reference proteome</keyword>
<dbReference type="EMBL" id="CM017321">
    <property type="protein sequence ID" value="KAE7996772.1"/>
    <property type="molecule type" value="Genomic_DNA"/>
</dbReference>
<gene>
    <name evidence="2" type="ORF">FH972_001463</name>
</gene>
<proteinExistence type="predicted"/>